<evidence type="ECO:0000313" key="2">
    <source>
        <dbReference type="Proteomes" id="UP000295680"/>
    </source>
</evidence>
<sequence>MTFTLRDGQLLKDGMPWRAVGVNYHPSAAGCRIWLDWNVVAIEHDFRTIAGHGLNTVRVFVFWRDVEPEEGCHDTEVLGHVRTLVELAERYGLACVVSVFTIWMNGERLDLSWRRGRNLWRDPVLLDRGEAYLRALAHVLRGLDNVLALDLGDEIGNIDPGASAAPDRTEVADWQTRMSTAAREILPGVLVCQANDVSGVLRSASFGPDNGVGLDVHAVHGWPLWTPGAVESTASLKASQLPSFLVGYASAYGPALVDELGSYGVSDTIAAGYQRAGGAAALASGAVGVLAWCWQDITSTAPPYDTRPAERVAGLLRADGTERPALTALVDTARLAALLNDFRPDRPRVALYLPESARTANSSYLDAPVGTVATFFASLLLRRAGLPHRVVAGDVGDADLLVVPSVARLTLRDQDRLRDHLERGGTVYLSVADHVGGLPGADLTGVEPVDFTLVDDDDHHQRLRWVAQEGGPGGEWPLAPTPVRQVVVRPTTARVLAVLADDIPACTVNNVGPGRFIVATVPVELQLDRPGALEDTDLHTLYATIAGLAGITPPMATPPEVEVVTGTIDGQPATVLVNHGITASPLPGRRLAVPAKGWLVLRSGQLLAQAG</sequence>
<dbReference type="AlphaFoldDB" id="A0A4R2JXK5"/>
<evidence type="ECO:0008006" key="3">
    <source>
        <dbReference type="Google" id="ProtNLM"/>
    </source>
</evidence>
<comment type="caution">
    <text evidence="1">The sequence shown here is derived from an EMBL/GenBank/DDBJ whole genome shotgun (WGS) entry which is preliminary data.</text>
</comment>
<dbReference type="InterPro" id="IPR017853">
    <property type="entry name" value="GH"/>
</dbReference>
<dbReference type="OrthoDB" id="9800974at2"/>
<evidence type="ECO:0000313" key="1">
    <source>
        <dbReference type="EMBL" id="TCO61919.1"/>
    </source>
</evidence>
<dbReference type="PROSITE" id="PS51257">
    <property type="entry name" value="PROKAR_LIPOPROTEIN"/>
    <property type="match status" value="1"/>
</dbReference>
<dbReference type="Gene3D" id="3.20.20.80">
    <property type="entry name" value="Glycosidases"/>
    <property type="match status" value="1"/>
</dbReference>
<protein>
    <recommendedName>
        <fullName evidence="3">Cellulase (Glycosyl hydrolase family 5)</fullName>
    </recommendedName>
</protein>
<accession>A0A4R2JXK5</accession>
<proteinExistence type="predicted"/>
<dbReference type="RefSeq" id="WP_132113318.1">
    <property type="nucleotide sequence ID" value="NZ_SLWS01000002.1"/>
</dbReference>
<dbReference type="SUPFAM" id="SSF51445">
    <property type="entry name" value="(Trans)glycosidases"/>
    <property type="match status" value="1"/>
</dbReference>
<dbReference type="Gene3D" id="3.40.50.880">
    <property type="match status" value="1"/>
</dbReference>
<name>A0A4R2JXK5_9PSEU</name>
<organism evidence="1 2">
    <name type="scientific">Actinocrispum wychmicini</name>
    <dbReference type="NCBI Taxonomy" id="1213861"/>
    <lineage>
        <taxon>Bacteria</taxon>
        <taxon>Bacillati</taxon>
        <taxon>Actinomycetota</taxon>
        <taxon>Actinomycetes</taxon>
        <taxon>Pseudonocardiales</taxon>
        <taxon>Pseudonocardiaceae</taxon>
        <taxon>Actinocrispum</taxon>
    </lineage>
</organism>
<dbReference type="Proteomes" id="UP000295680">
    <property type="component" value="Unassembled WGS sequence"/>
</dbReference>
<gene>
    <name evidence="1" type="ORF">EV192_10256</name>
</gene>
<keyword evidence="2" id="KW-1185">Reference proteome</keyword>
<dbReference type="EMBL" id="SLWS01000002">
    <property type="protein sequence ID" value="TCO61919.1"/>
    <property type="molecule type" value="Genomic_DNA"/>
</dbReference>
<reference evidence="1 2" key="1">
    <citation type="submission" date="2019-03" db="EMBL/GenBank/DDBJ databases">
        <title>Genomic Encyclopedia of Type Strains, Phase IV (KMG-IV): sequencing the most valuable type-strain genomes for metagenomic binning, comparative biology and taxonomic classification.</title>
        <authorList>
            <person name="Goeker M."/>
        </authorList>
    </citation>
    <scope>NUCLEOTIDE SEQUENCE [LARGE SCALE GENOMIC DNA]</scope>
    <source>
        <strain evidence="1 2">DSM 45934</strain>
    </source>
</reference>
<dbReference type="InterPro" id="IPR029062">
    <property type="entry name" value="Class_I_gatase-like"/>
</dbReference>